<evidence type="ECO:0000313" key="3">
    <source>
        <dbReference type="EMBL" id="OZI26326.1"/>
    </source>
</evidence>
<name>A0A261RMR3_9BORD</name>
<dbReference type="PIRSF" id="PIRSF017082">
    <property type="entry name" value="YflP"/>
    <property type="match status" value="1"/>
</dbReference>
<reference evidence="3" key="1">
    <citation type="submission" date="2017-05" db="EMBL/GenBank/DDBJ databases">
        <title>Complete and WGS of Bordetella genogroups.</title>
        <authorList>
            <person name="Spilker T."/>
            <person name="Lipuma J."/>
        </authorList>
    </citation>
    <scope>NUCLEOTIDE SEQUENCE</scope>
    <source>
        <strain evidence="3">AU21707</strain>
    </source>
</reference>
<evidence type="ECO:0000313" key="4">
    <source>
        <dbReference type="Proteomes" id="UP000216857"/>
    </source>
</evidence>
<evidence type="ECO:0000256" key="1">
    <source>
        <dbReference type="ARBA" id="ARBA00006987"/>
    </source>
</evidence>
<dbReference type="InterPro" id="IPR005064">
    <property type="entry name" value="BUG"/>
</dbReference>
<dbReference type="Gene3D" id="3.40.190.150">
    <property type="entry name" value="Bordetella uptake gene, domain 1"/>
    <property type="match status" value="1"/>
</dbReference>
<dbReference type="OrthoDB" id="8678477at2"/>
<keyword evidence="2" id="KW-0732">Signal</keyword>
<sequence>MTKQYAAIHAKPARFLRAAVLMVSGWSMAVSCAHAQGAQPADGLPNGLIKIVVGFAPGGAADLTARTFAEQLSKEGVKEVIVDNRPGASTRIANSYVQRAAPDGLTLLLATSPAFTIYPHTYKNLGYDGDKDFRPIALLVDIPTAIVTGAGQPYGNMKEYVAWAKAHPANATVGLAAQGSSGQLGTIALGKAIGVDIAPVVYKGASPMLVDVASDRVSMGWDAAASMMPLYQGGKIKFLGLSGSDRLASLPDVPTAREQGFPQFEAATSFYAIFAPAGLPDKTAAALERVFLKAAQDPALVKRLQENGLIVKPMDHAQLAARVRKERDYWAPVAKQAGFQFE</sequence>
<dbReference type="RefSeq" id="WP_094845431.1">
    <property type="nucleotide sequence ID" value="NZ_NEVJ01000001.1"/>
</dbReference>
<accession>A0A261RMR3</accession>
<organism evidence="3 4">
    <name type="scientific">Bordetella genomosp. 9</name>
    <dbReference type="NCBI Taxonomy" id="1416803"/>
    <lineage>
        <taxon>Bacteria</taxon>
        <taxon>Pseudomonadati</taxon>
        <taxon>Pseudomonadota</taxon>
        <taxon>Betaproteobacteria</taxon>
        <taxon>Burkholderiales</taxon>
        <taxon>Alcaligenaceae</taxon>
        <taxon>Bordetella</taxon>
    </lineage>
</organism>
<dbReference type="Pfam" id="PF03401">
    <property type="entry name" value="TctC"/>
    <property type="match status" value="1"/>
</dbReference>
<dbReference type="PANTHER" id="PTHR42928">
    <property type="entry name" value="TRICARBOXYLATE-BINDING PROTEIN"/>
    <property type="match status" value="1"/>
</dbReference>
<feature type="chain" id="PRO_5012989388" evidence="2">
    <location>
        <begin position="36"/>
        <end position="342"/>
    </location>
</feature>
<dbReference type="AlphaFoldDB" id="A0A261RMR3"/>
<comment type="similarity">
    <text evidence="1">Belongs to the UPF0065 (bug) family.</text>
</comment>
<dbReference type="PANTHER" id="PTHR42928:SF5">
    <property type="entry name" value="BLR1237 PROTEIN"/>
    <property type="match status" value="1"/>
</dbReference>
<comment type="caution">
    <text evidence="3">The sequence shown here is derived from an EMBL/GenBank/DDBJ whole genome shotgun (WGS) entry which is preliminary data.</text>
</comment>
<dbReference type="Gene3D" id="3.40.190.10">
    <property type="entry name" value="Periplasmic binding protein-like II"/>
    <property type="match status" value="1"/>
</dbReference>
<dbReference type="InterPro" id="IPR042100">
    <property type="entry name" value="Bug_dom1"/>
</dbReference>
<dbReference type="Proteomes" id="UP000216857">
    <property type="component" value="Unassembled WGS sequence"/>
</dbReference>
<gene>
    <name evidence="3" type="ORF">CAL26_03050</name>
</gene>
<dbReference type="SUPFAM" id="SSF53850">
    <property type="entry name" value="Periplasmic binding protein-like II"/>
    <property type="match status" value="1"/>
</dbReference>
<proteinExistence type="inferred from homology"/>
<feature type="signal peptide" evidence="2">
    <location>
        <begin position="1"/>
        <end position="35"/>
    </location>
</feature>
<dbReference type="CDD" id="cd07012">
    <property type="entry name" value="PBP2_Bug_TTT"/>
    <property type="match status" value="1"/>
</dbReference>
<evidence type="ECO:0000256" key="2">
    <source>
        <dbReference type="SAM" id="SignalP"/>
    </source>
</evidence>
<keyword evidence="4" id="KW-1185">Reference proteome</keyword>
<dbReference type="PROSITE" id="PS51257">
    <property type="entry name" value="PROKAR_LIPOPROTEIN"/>
    <property type="match status" value="1"/>
</dbReference>
<protein>
    <submittedName>
        <fullName evidence="3">ABC transporter substrate-binding protein</fullName>
    </submittedName>
</protein>
<dbReference type="EMBL" id="NEVJ01000001">
    <property type="protein sequence ID" value="OZI26326.1"/>
    <property type="molecule type" value="Genomic_DNA"/>
</dbReference>